<evidence type="ECO:0000313" key="2">
    <source>
        <dbReference type="EMBL" id="ORY84578.1"/>
    </source>
</evidence>
<name>A0A1Y2FKT8_9FUNG</name>
<dbReference type="Proteomes" id="UP000193920">
    <property type="component" value="Unassembled WGS sequence"/>
</dbReference>
<gene>
    <name evidence="2" type="ORF">LY90DRAFT_221388</name>
</gene>
<feature type="transmembrane region" description="Helical" evidence="1">
    <location>
        <begin position="67"/>
        <end position="93"/>
    </location>
</feature>
<protein>
    <submittedName>
        <fullName evidence="2">Uncharacterized protein</fullName>
    </submittedName>
</protein>
<accession>A0A1Y2FKT8</accession>
<keyword evidence="1" id="KW-0472">Membrane</keyword>
<dbReference type="AlphaFoldDB" id="A0A1Y2FKT8"/>
<proteinExistence type="predicted"/>
<comment type="caution">
    <text evidence="2">The sequence shown here is derived from an EMBL/GenBank/DDBJ whole genome shotgun (WGS) entry which is preliminary data.</text>
</comment>
<dbReference type="EMBL" id="MCOG01000005">
    <property type="protein sequence ID" value="ORY84578.1"/>
    <property type="molecule type" value="Genomic_DNA"/>
</dbReference>
<keyword evidence="3" id="KW-1185">Reference proteome</keyword>
<sequence>MFGFNNHNNIKYIIFIVFCILKVTTKYIGNEEYETEIKYLNPFINNSNYTEISNNNTVINNPYSYDIFYVLDSSCILAIISIIIFLIGMKFLISTIKKQIKEEIRSDYVLL</sequence>
<keyword evidence="1" id="KW-1133">Transmembrane helix</keyword>
<reference evidence="2 3" key="1">
    <citation type="submission" date="2016-08" db="EMBL/GenBank/DDBJ databases">
        <title>A Parts List for Fungal Cellulosomes Revealed by Comparative Genomics.</title>
        <authorList>
            <consortium name="DOE Joint Genome Institute"/>
            <person name="Haitjema C.H."/>
            <person name="Gilmore S.P."/>
            <person name="Henske J.K."/>
            <person name="Solomon K.V."/>
            <person name="De Groot R."/>
            <person name="Kuo A."/>
            <person name="Mondo S.J."/>
            <person name="Salamov A.A."/>
            <person name="Labutti K."/>
            <person name="Zhao Z."/>
            <person name="Chiniquy J."/>
            <person name="Barry K."/>
            <person name="Brewer H.M."/>
            <person name="Purvine S.O."/>
            <person name="Wright A.T."/>
            <person name="Boxma B."/>
            <person name="Van Alen T."/>
            <person name="Hackstein J.H."/>
            <person name="Baker S.E."/>
            <person name="Grigoriev I.V."/>
            <person name="O'Malley M.A."/>
        </authorList>
    </citation>
    <scope>NUCLEOTIDE SEQUENCE [LARGE SCALE GENOMIC DNA]</scope>
    <source>
        <strain evidence="2 3">G1</strain>
    </source>
</reference>
<dbReference type="OrthoDB" id="10614267at2759"/>
<organism evidence="2 3">
    <name type="scientific">Neocallimastix californiae</name>
    <dbReference type="NCBI Taxonomy" id="1754190"/>
    <lineage>
        <taxon>Eukaryota</taxon>
        <taxon>Fungi</taxon>
        <taxon>Fungi incertae sedis</taxon>
        <taxon>Chytridiomycota</taxon>
        <taxon>Chytridiomycota incertae sedis</taxon>
        <taxon>Neocallimastigomycetes</taxon>
        <taxon>Neocallimastigales</taxon>
        <taxon>Neocallimastigaceae</taxon>
        <taxon>Neocallimastix</taxon>
    </lineage>
</organism>
<keyword evidence="1" id="KW-0812">Transmembrane</keyword>
<evidence type="ECO:0000313" key="3">
    <source>
        <dbReference type="Proteomes" id="UP000193920"/>
    </source>
</evidence>
<feature type="transmembrane region" description="Helical" evidence="1">
    <location>
        <begin position="12"/>
        <end position="29"/>
    </location>
</feature>
<evidence type="ECO:0000256" key="1">
    <source>
        <dbReference type="SAM" id="Phobius"/>
    </source>
</evidence>